<keyword evidence="8" id="KW-0808">Transferase</keyword>
<comment type="subcellular location">
    <subcellularLocation>
        <location evidence="1">Cell membrane</location>
    </subcellularLocation>
</comment>
<evidence type="ECO:0000256" key="1">
    <source>
        <dbReference type="ARBA" id="ARBA00004236"/>
    </source>
</evidence>
<dbReference type="FunFam" id="1.10.3810.10:FF:000001">
    <property type="entry name" value="Penicillin-binding protein 1A"/>
    <property type="match status" value="1"/>
</dbReference>
<evidence type="ECO:0000256" key="12">
    <source>
        <dbReference type="ARBA" id="ARBA00023136"/>
    </source>
</evidence>
<proteinExistence type="inferred from homology"/>
<dbReference type="GO" id="GO:0008658">
    <property type="term" value="F:penicillin binding"/>
    <property type="evidence" value="ECO:0007669"/>
    <property type="project" value="InterPro"/>
</dbReference>
<dbReference type="PANTHER" id="PTHR32282">
    <property type="entry name" value="BINDING PROTEIN TRANSPEPTIDASE, PUTATIVE-RELATED"/>
    <property type="match status" value="1"/>
</dbReference>
<dbReference type="EMBL" id="MHTB01000015">
    <property type="protein sequence ID" value="OHA55398.1"/>
    <property type="molecule type" value="Genomic_DNA"/>
</dbReference>
<comment type="caution">
    <text evidence="20">The sequence shown here is derived from an EMBL/GenBank/DDBJ whole genome shotgun (WGS) entry which is preliminary data.</text>
</comment>
<name>A0A1G2Q4A5_9BACT</name>
<dbReference type="InterPro" id="IPR013783">
    <property type="entry name" value="Ig-like_fold"/>
</dbReference>
<dbReference type="Gene3D" id="3.40.710.10">
    <property type="entry name" value="DD-peptidase/beta-lactamase superfamily"/>
    <property type="match status" value="1"/>
</dbReference>
<keyword evidence="5" id="KW-0121">Carboxypeptidase</keyword>
<evidence type="ECO:0000256" key="6">
    <source>
        <dbReference type="ARBA" id="ARBA00022670"/>
    </source>
</evidence>
<keyword evidence="7" id="KW-0328">Glycosyltransferase</keyword>
<evidence type="ECO:0000256" key="15">
    <source>
        <dbReference type="ARBA" id="ARBA00034000"/>
    </source>
</evidence>
<comment type="catalytic activity">
    <reaction evidence="16">
        <text>[GlcNAc-(1-&gt;4)-Mur2Ac(oyl-L-Ala-gamma-D-Glu-L-Lys-D-Ala-D-Ala)](n)-di-trans,octa-cis-undecaprenyl diphosphate + beta-D-GlcNAc-(1-&gt;4)-Mur2Ac(oyl-L-Ala-gamma-D-Glu-L-Lys-D-Ala-D-Ala)-di-trans,octa-cis-undecaprenyl diphosphate = [GlcNAc-(1-&gt;4)-Mur2Ac(oyl-L-Ala-gamma-D-Glu-L-Lys-D-Ala-D-Ala)](n+1)-di-trans,octa-cis-undecaprenyl diphosphate + di-trans,octa-cis-undecaprenyl diphosphate + H(+)</text>
        <dbReference type="Rhea" id="RHEA:23708"/>
        <dbReference type="Rhea" id="RHEA-COMP:9602"/>
        <dbReference type="Rhea" id="RHEA-COMP:9603"/>
        <dbReference type="ChEBI" id="CHEBI:15378"/>
        <dbReference type="ChEBI" id="CHEBI:58405"/>
        <dbReference type="ChEBI" id="CHEBI:60033"/>
        <dbReference type="ChEBI" id="CHEBI:78435"/>
        <dbReference type="EC" id="2.4.99.28"/>
    </reaction>
</comment>
<keyword evidence="11" id="KW-0573">Peptidoglycan synthesis</keyword>
<dbReference type="InterPro" id="IPR036950">
    <property type="entry name" value="PBP_transglycosylase"/>
</dbReference>
<accession>A0A1G2Q4A5</accession>
<keyword evidence="17" id="KW-1133">Transmembrane helix</keyword>
<keyword evidence="10" id="KW-0133">Cell shape</keyword>
<evidence type="ECO:0000256" key="10">
    <source>
        <dbReference type="ARBA" id="ARBA00022960"/>
    </source>
</evidence>
<sequence length="940" mass="104406">MPIPSLKKPSSRLGAGAWRSRSIRSRRLRRDLLIKLSITGLLGLAVLVVGTLAWVSRDLPTAEGIVRRTVPQSTKIYDRTGEHLLYDIHGEEKRTAVELADIPDFLKFATLTAEDRDFYKHKGFRFTSMIRSLVVNLLRGGKVQGGSTITQQFIKNAIFTNEKLYTRKIKEIILSYQIERKFSKDEILKLYFNEIPYGSSAYGAEAAAQTFFGKSVKDINLAESALLAALTKGTTYYSPYGSHVDELIGRQHYILDSMVTLGYISPEEAEAAKQEDLQFKERRETITAPHFVFYIREQLAAKYGDRLVEQGGLKIITTLDIDKQKLAEGSVTKYADSNKKYGATNASLVAIDVSTNQVLAMVGSQDYFNDAIAGQVNVALRPRQPGSSFKPVAYGTALALGFTPETVVFDVKTVFKTDTKDYEPKNYDLKEHGPVTFRQALAGSLNIPAVKVLYLSGIDRVLETAKRLGYTTFSDRSRFGLSIVLGGAEVKLLEHTAAYATFAREGMTKPISSVLKVEDSNGNILEEYKDEPGQKVLESQTTRELTGILSDNGARSFIFGSQNYLTLPDRPVAAKTGTTNDYHDAWTLGYTPQLATGVWVGNSNNDEMKRGADGSVVAAPIWQDFMKTALASSPVIPFTPPETRLVDKPMFGGQIGGEVVEIDRFTGLRATDLTPASFREKRLYAQYHTILRYVTPGDPLGPPPINPESDPQYNTWEEAVRRWAAERGLQDQAPPIDYDYLHIPQNQPQINITNPNTNQTITNNPISFSVTAAATRGVSRVTYFLDNQEIGTVRNSPWNLNFLITTDWPNGYHTLTARAYDDIDNSNESSVTFNLLVNPLPSASGARFINLNNGQTIVPGDMPFEINIELDQPQQLKQVDLYLKPKNEASRWLGVITNPSSNINFTWPPNPPGTYTLSLVLTDFNNYSSPGPKVTVEINN</sequence>
<keyword evidence="12 17" id="KW-0472">Membrane</keyword>
<evidence type="ECO:0000256" key="17">
    <source>
        <dbReference type="SAM" id="Phobius"/>
    </source>
</evidence>
<dbReference type="Gene3D" id="1.10.3810.10">
    <property type="entry name" value="Biosynthetic peptidoglycan transglycosylase-like"/>
    <property type="match status" value="1"/>
</dbReference>
<dbReference type="SUPFAM" id="SSF56601">
    <property type="entry name" value="beta-lactamase/transpeptidase-like"/>
    <property type="match status" value="1"/>
</dbReference>
<dbReference type="GO" id="GO:0071555">
    <property type="term" value="P:cell wall organization"/>
    <property type="evidence" value="ECO:0007669"/>
    <property type="project" value="UniProtKB-KW"/>
</dbReference>
<dbReference type="GO" id="GO:0009252">
    <property type="term" value="P:peptidoglycan biosynthetic process"/>
    <property type="evidence" value="ECO:0007669"/>
    <property type="project" value="UniProtKB-KW"/>
</dbReference>
<evidence type="ECO:0000259" key="19">
    <source>
        <dbReference type="Pfam" id="PF00912"/>
    </source>
</evidence>
<keyword evidence="17" id="KW-0812">Transmembrane</keyword>
<keyword evidence="9" id="KW-0378">Hydrolase</keyword>
<evidence type="ECO:0000256" key="7">
    <source>
        <dbReference type="ARBA" id="ARBA00022676"/>
    </source>
</evidence>
<dbReference type="GO" id="GO:0006508">
    <property type="term" value="P:proteolysis"/>
    <property type="evidence" value="ECO:0007669"/>
    <property type="project" value="UniProtKB-KW"/>
</dbReference>
<dbReference type="GO" id="GO:0009002">
    <property type="term" value="F:serine-type D-Ala-D-Ala carboxypeptidase activity"/>
    <property type="evidence" value="ECO:0007669"/>
    <property type="project" value="UniProtKB-EC"/>
</dbReference>
<organism evidence="20 21">
    <name type="scientific">Candidatus Veblenbacteria bacterium RIFOXYA2_FULL_43_9</name>
    <dbReference type="NCBI Taxonomy" id="1802425"/>
    <lineage>
        <taxon>Bacteria</taxon>
        <taxon>Candidatus Vebleniibacteriota</taxon>
    </lineage>
</organism>
<feature type="domain" description="Penicillin-binding protein transpeptidase" evidence="18">
    <location>
        <begin position="347"/>
        <end position="627"/>
    </location>
</feature>
<dbReference type="PANTHER" id="PTHR32282:SF11">
    <property type="entry name" value="PENICILLIN-BINDING PROTEIN 1B"/>
    <property type="match status" value="1"/>
</dbReference>
<dbReference type="Proteomes" id="UP000178936">
    <property type="component" value="Unassembled WGS sequence"/>
</dbReference>
<comment type="similarity">
    <text evidence="3">In the N-terminal section; belongs to the glycosyltransferase 51 family.</text>
</comment>
<keyword evidence="13" id="KW-0511">Multifunctional enzyme</keyword>
<comment type="catalytic activity">
    <reaction evidence="15">
        <text>Preferential cleavage: (Ac)2-L-Lys-D-Ala-|-D-Ala. Also transpeptidation of peptidyl-alanyl moieties that are N-acyl substituents of D-alanine.</text>
        <dbReference type="EC" id="3.4.16.4"/>
    </reaction>
</comment>
<dbReference type="GO" id="GO:0030288">
    <property type="term" value="C:outer membrane-bounded periplasmic space"/>
    <property type="evidence" value="ECO:0007669"/>
    <property type="project" value="TreeGrafter"/>
</dbReference>
<evidence type="ECO:0000256" key="11">
    <source>
        <dbReference type="ARBA" id="ARBA00022984"/>
    </source>
</evidence>
<dbReference type="GO" id="GO:0008955">
    <property type="term" value="F:peptidoglycan glycosyltransferase activity"/>
    <property type="evidence" value="ECO:0007669"/>
    <property type="project" value="UniProtKB-EC"/>
</dbReference>
<keyword evidence="4" id="KW-1003">Cell membrane</keyword>
<evidence type="ECO:0000259" key="18">
    <source>
        <dbReference type="Pfam" id="PF00905"/>
    </source>
</evidence>
<dbReference type="SUPFAM" id="SSF53955">
    <property type="entry name" value="Lysozyme-like"/>
    <property type="match status" value="1"/>
</dbReference>
<keyword evidence="6" id="KW-0645">Protease</keyword>
<dbReference type="InterPro" id="IPR001460">
    <property type="entry name" value="PCN-bd_Tpept"/>
</dbReference>
<gene>
    <name evidence="20" type="ORF">A2226_03240</name>
</gene>
<feature type="transmembrane region" description="Helical" evidence="17">
    <location>
        <begin position="32"/>
        <end position="55"/>
    </location>
</feature>
<evidence type="ECO:0000313" key="21">
    <source>
        <dbReference type="Proteomes" id="UP000178936"/>
    </source>
</evidence>
<feature type="domain" description="Glycosyl transferase family 51" evidence="19">
    <location>
        <begin position="85"/>
        <end position="258"/>
    </location>
</feature>
<dbReference type="InterPro" id="IPR012338">
    <property type="entry name" value="Beta-lactam/transpept-like"/>
</dbReference>
<evidence type="ECO:0000256" key="5">
    <source>
        <dbReference type="ARBA" id="ARBA00022645"/>
    </source>
</evidence>
<dbReference type="GO" id="GO:0005886">
    <property type="term" value="C:plasma membrane"/>
    <property type="evidence" value="ECO:0007669"/>
    <property type="project" value="UniProtKB-SubCell"/>
</dbReference>
<reference evidence="20 21" key="1">
    <citation type="journal article" date="2016" name="Nat. Commun.">
        <title>Thousands of microbial genomes shed light on interconnected biogeochemical processes in an aquifer system.</title>
        <authorList>
            <person name="Anantharaman K."/>
            <person name="Brown C.T."/>
            <person name="Hug L.A."/>
            <person name="Sharon I."/>
            <person name="Castelle C.J."/>
            <person name="Probst A.J."/>
            <person name="Thomas B.C."/>
            <person name="Singh A."/>
            <person name="Wilkins M.J."/>
            <person name="Karaoz U."/>
            <person name="Brodie E.L."/>
            <person name="Williams K.H."/>
            <person name="Hubbard S.S."/>
            <person name="Banfield J.F."/>
        </authorList>
    </citation>
    <scope>NUCLEOTIDE SEQUENCE [LARGE SCALE GENOMIC DNA]</scope>
</reference>
<evidence type="ECO:0000256" key="4">
    <source>
        <dbReference type="ARBA" id="ARBA00022475"/>
    </source>
</evidence>
<evidence type="ECO:0000256" key="3">
    <source>
        <dbReference type="ARBA" id="ARBA00007739"/>
    </source>
</evidence>
<protein>
    <submittedName>
        <fullName evidence="20">Uncharacterized protein</fullName>
    </submittedName>
</protein>
<dbReference type="GO" id="GO:0008360">
    <property type="term" value="P:regulation of cell shape"/>
    <property type="evidence" value="ECO:0007669"/>
    <property type="project" value="UniProtKB-KW"/>
</dbReference>
<dbReference type="AlphaFoldDB" id="A0A1G2Q4A5"/>
<dbReference type="Pfam" id="PF00905">
    <property type="entry name" value="Transpeptidase"/>
    <property type="match status" value="1"/>
</dbReference>
<evidence type="ECO:0000256" key="16">
    <source>
        <dbReference type="ARBA" id="ARBA00049902"/>
    </source>
</evidence>
<keyword evidence="14" id="KW-0961">Cell wall biogenesis/degradation</keyword>
<dbReference type="Pfam" id="PF17957">
    <property type="entry name" value="Big_7"/>
    <property type="match status" value="1"/>
</dbReference>
<evidence type="ECO:0000256" key="13">
    <source>
        <dbReference type="ARBA" id="ARBA00023268"/>
    </source>
</evidence>
<evidence type="ECO:0000256" key="9">
    <source>
        <dbReference type="ARBA" id="ARBA00022801"/>
    </source>
</evidence>
<dbReference type="Pfam" id="PF00912">
    <property type="entry name" value="Transgly"/>
    <property type="match status" value="1"/>
</dbReference>
<evidence type="ECO:0000256" key="14">
    <source>
        <dbReference type="ARBA" id="ARBA00023316"/>
    </source>
</evidence>
<dbReference type="InterPro" id="IPR050396">
    <property type="entry name" value="Glycosyltr_51/Transpeptidase"/>
</dbReference>
<dbReference type="Gene3D" id="2.60.40.10">
    <property type="entry name" value="Immunoglobulins"/>
    <property type="match status" value="1"/>
</dbReference>
<dbReference type="InterPro" id="IPR023346">
    <property type="entry name" value="Lysozyme-like_dom_sf"/>
</dbReference>
<comment type="similarity">
    <text evidence="2">In the C-terminal section; belongs to the transpeptidase family.</text>
</comment>
<dbReference type="InterPro" id="IPR001264">
    <property type="entry name" value="Glyco_trans_51"/>
</dbReference>
<evidence type="ECO:0000256" key="2">
    <source>
        <dbReference type="ARBA" id="ARBA00007090"/>
    </source>
</evidence>
<evidence type="ECO:0000256" key="8">
    <source>
        <dbReference type="ARBA" id="ARBA00022679"/>
    </source>
</evidence>
<evidence type="ECO:0000313" key="20">
    <source>
        <dbReference type="EMBL" id="OHA55398.1"/>
    </source>
</evidence>